<reference evidence="1 2" key="1">
    <citation type="journal article" date="2016" name="Sci. Rep.">
        <title>The Dendrobium catenatum Lindl. genome sequence provides insights into polysaccharide synthase, floral development and adaptive evolution.</title>
        <authorList>
            <person name="Zhang G.Q."/>
            <person name="Xu Q."/>
            <person name="Bian C."/>
            <person name="Tsai W.C."/>
            <person name="Yeh C.M."/>
            <person name="Liu K.W."/>
            <person name="Yoshida K."/>
            <person name="Zhang L.S."/>
            <person name="Chang S.B."/>
            <person name="Chen F."/>
            <person name="Shi Y."/>
            <person name="Su Y.Y."/>
            <person name="Zhang Y.Q."/>
            <person name="Chen L.J."/>
            <person name="Yin Y."/>
            <person name="Lin M."/>
            <person name="Huang H."/>
            <person name="Deng H."/>
            <person name="Wang Z.W."/>
            <person name="Zhu S.L."/>
            <person name="Zhao X."/>
            <person name="Deng C."/>
            <person name="Niu S.C."/>
            <person name="Huang J."/>
            <person name="Wang M."/>
            <person name="Liu G.H."/>
            <person name="Yang H.J."/>
            <person name="Xiao X.J."/>
            <person name="Hsiao Y.Y."/>
            <person name="Wu W.L."/>
            <person name="Chen Y.Y."/>
            <person name="Mitsuda N."/>
            <person name="Ohme-Takagi M."/>
            <person name="Luo Y.B."/>
            <person name="Van de Peer Y."/>
            <person name="Liu Z.J."/>
        </authorList>
    </citation>
    <scope>NUCLEOTIDE SEQUENCE [LARGE SCALE GENOMIC DNA]</scope>
    <source>
        <tissue evidence="1">The whole plant</tissue>
    </source>
</reference>
<reference evidence="1 2" key="2">
    <citation type="journal article" date="2017" name="Nature">
        <title>The Apostasia genome and the evolution of orchids.</title>
        <authorList>
            <person name="Zhang G.Q."/>
            <person name="Liu K.W."/>
            <person name="Li Z."/>
            <person name="Lohaus R."/>
            <person name="Hsiao Y.Y."/>
            <person name="Niu S.C."/>
            <person name="Wang J.Y."/>
            <person name="Lin Y.C."/>
            <person name="Xu Q."/>
            <person name="Chen L.J."/>
            <person name="Yoshida K."/>
            <person name="Fujiwara S."/>
            <person name="Wang Z.W."/>
            <person name="Zhang Y.Q."/>
            <person name="Mitsuda N."/>
            <person name="Wang M."/>
            <person name="Liu G.H."/>
            <person name="Pecoraro L."/>
            <person name="Huang H.X."/>
            <person name="Xiao X.J."/>
            <person name="Lin M."/>
            <person name="Wu X.Y."/>
            <person name="Wu W.L."/>
            <person name="Chen Y.Y."/>
            <person name="Chang S.B."/>
            <person name="Sakamoto S."/>
            <person name="Ohme-Takagi M."/>
            <person name="Yagi M."/>
            <person name="Zeng S.J."/>
            <person name="Shen C.Y."/>
            <person name="Yeh C.M."/>
            <person name="Luo Y.B."/>
            <person name="Tsai W.C."/>
            <person name="Van de Peer Y."/>
            <person name="Liu Z.J."/>
        </authorList>
    </citation>
    <scope>NUCLEOTIDE SEQUENCE [LARGE SCALE GENOMIC DNA]</scope>
    <source>
        <tissue evidence="1">The whole plant</tissue>
    </source>
</reference>
<gene>
    <name evidence="1" type="ORF">MA16_Dca022332</name>
</gene>
<dbReference type="EMBL" id="KZ503388">
    <property type="protein sequence ID" value="PKU64883.1"/>
    <property type="molecule type" value="Genomic_DNA"/>
</dbReference>
<proteinExistence type="predicted"/>
<dbReference type="AlphaFoldDB" id="A0A2I0VNB4"/>
<name>A0A2I0VNB4_9ASPA</name>
<evidence type="ECO:0000313" key="2">
    <source>
        <dbReference type="Proteomes" id="UP000233837"/>
    </source>
</evidence>
<organism evidence="1 2">
    <name type="scientific">Dendrobium catenatum</name>
    <dbReference type="NCBI Taxonomy" id="906689"/>
    <lineage>
        <taxon>Eukaryota</taxon>
        <taxon>Viridiplantae</taxon>
        <taxon>Streptophyta</taxon>
        <taxon>Embryophyta</taxon>
        <taxon>Tracheophyta</taxon>
        <taxon>Spermatophyta</taxon>
        <taxon>Magnoliopsida</taxon>
        <taxon>Liliopsida</taxon>
        <taxon>Asparagales</taxon>
        <taxon>Orchidaceae</taxon>
        <taxon>Epidendroideae</taxon>
        <taxon>Malaxideae</taxon>
        <taxon>Dendrobiinae</taxon>
        <taxon>Dendrobium</taxon>
    </lineage>
</organism>
<keyword evidence="2" id="KW-1185">Reference proteome</keyword>
<protein>
    <submittedName>
        <fullName evidence="1">Uncharacterized protein</fullName>
    </submittedName>
</protein>
<evidence type="ECO:0000313" key="1">
    <source>
        <dbReference type="EMBL" id="PKU64883.1"/>
    </source>
</evidence>
<dbReference type="Proteomes" id="UP000233837">
    <property type="component" value="Unassembled WGS sequence"/>
</dbReference>
<accession>A0A2I0VNB4</accession>
<sequence>MYVSNGPGISCEQAIRSLGKIMQCGADNVLLFEHAVRLLRKRCREIARVVSLAHSWLFDFTPSTTLPSCRIRSYDMLIGCNNGSSLALKVTFSLSCSSPAKSRKSR</sequence>